<comment type="caution">
    <text evidence="14">The sequence shown here is derived from an EMBL/GenBank/DDBJ whole genome shotgun (WGS) entry which is preliminary data.</text>
</comment>
<dbReference type="AlphaFoldDB" id="M0CY64"/>
<evidence type="ECO:0000256" key="1">
    <source>
        <dbReference type="ARBA" id="ARBA00022490"/>
    </source>
</evidence>
<dbReference type="GO" id="GO:0005524">
    <property type="term" value="F:ATP binding"/>
    <property type="evidence" value="ECO:0007669"/>
    <property type="project" value="UniProtKB-UniRule"/>
</dbReference>
<evidence type="ECO:0000256" key="6">
    <source>
        <dbReference type="ARBA" id="ARBA00022840"/>
    </source>
</evidence>
<evidence type="ECO:0000256" key="10">
    <source>
        <dbReference type="HAMAP-Rule" id="MF_02003"/>
    </source>
</evidence>
<reference evidence="14 15" key="1">
    <citation type="journal article" date="2014" name="PLoS Genet.">
        <title>Phylogenetically driven sequencing of extremely halophilic archaea reveals strategies for static and dynamic osmo-response.</title>
        <authorList>
            <person name="Becker E.A."/>
            <person name="Seitzer P.M."/>
            <person name="Tritt A."/>
            <person name="Larsen D."/>
            <person name="Krusor M."/>
            <person name="Yao A.I."/>
            <person name="Wu D."/>
            <person name="Madern D."/>
            <person name="Eisen J.A."/>
            <person name="Darling A.E."/>
            <person name="Facciotti M.T."/>
        </authorList>
    </citation>
    <scope>NUCLEOTIDE SEQUENCE [LARGE SCALE GENOMIC DNA]</scope>
    <source>
        <strain evidence="14 15">2-9-1</strain>
    </source>
</reference>
<dbReference type="FunFam" id="3.40.50.620:FF:000286">
    <property type="entry name" value="Isoleucine--tRNA ligase"/>
    <property type="match status" value="1"/>
</dbReference>
<dbReference type="GO" id="GO:0002161">
    <property type="term" value="F:aminoacyl-tRNA deacylase activity"/>
    <property type="evidence" value="ECO:0007669"/>
    <property type="project" value="InterPro"/>
</dbReference>
<dbReference type="Pfam" id="PF19302">
    <property type="entry name" value="DUF5915"/>
    <property type="match status" value="1"/>
</dbReference>
<dbReference type="eggNOG" id="arCOG00807">
    <property type="taxonomic scope" value="Archaea"/>
</dbReference>
<evidence type="ECO:0000256" key="11">
    <source>
        <dbReference type="SAM" id="MobiDB-lite"/>
    </source>
</evidence>
<dbReference type="InterPro" id="IPR014729">
    <property type="entry name" value="Rossmann-like_a/b/a_fold"/>
</dbReference>
<dbReference type="InterPro" id="IPR033709">
    <property type="entry name" value="Anticodon_Ile_ABEc"/>
</dbReference>
<keyword evidence="7 10" id="KW-0648">Protein biosynthesis</keyword>
<dbReference type="GO" id="GO:0004822">
    <property type="term" value="F:isoleucine-tRNA ligase activity"/>
    <property type="evidence" value="ECO:0007669"/>
    <property type="project" value="UniProtKB-UniRule"/>
</dbReference>
<dbReference type="Gene3D" id="3.40.50.620">
    <property type="entry name" value="HUPs"/>
    <property type="match status" value="2"/>
</dbReference>
<protein>
    <recommendedName>
        <fullName evidence="10">Isoleucine--tRNA ligase</fullName>
        <ecNumber evidence="10">6.1.1.5</ecNumber>
    </recommendedName>
    <alternativeName>
        <fullName evidence="10">Isoleucyl-tRNA synthetase</fullName>
        <shortName evidence="10">IleRS</shortName>
    </alternativeName>
</protein>
<evidence type="ECO:0000256" key="4">
    <source>
        <dbReference type="ARBA" id="ARBA00022741"/>
    </source>
</evidence>
<feature type="short sequence motif" description="'KMSKS' region" evidence="10">
    <location>
        <begin position="640"/>
        <end position="644"/>
    </location>
</feature>
<organism evidence="14 15">
    <name type="scientific">Halosimplex carlsbadense 2-9-1</name>
    <dbReference type="NCBI Taxonomy" id="797114"/>
    <lineage>
        <taxon>Archaea</taxon>
        <taxon>Methanobacteriati</taxon>
        <taxon>Methanobacteriota</taxon>
        <taxon>Stenosarchaea group</taxon>
        <taxon>Halobacteria</taxon>
        <taxon>Halobacteriales</taxon>
        <taxon>Haloarculaceae</taxon>
        <taxon>Halosimplex</taxon>
    </lineage>
</organism>
<dbReference type="InterPro" id="IPR013155">
    <property type="entry name" value="M/V/L/I-tRNA-synth_anticd-bd"/>
</dbReference>
<evidence type="ECO:0000256" key="5">
    <source>
        <dbReference type="ARBA" id="ARBA00022833"/>
    </source>
</evidence>
<proteinExistence type="inferred from homology"/>
<dbReference type="GO" id="GO:0000049">
    <property type="term" value="F:tRNA binding"/>
    <property type="evidence" value="ECO:0007669"/>
    <property type="project" value="InterPro"/>
</dbReference>
<dbReference type="Pfam" id="PF08264">
    <property type="entry name" value="Anticodon_1"/>
    <property type="match status" value="1"/>
</dbReference>
<dbReference type="PANTHER" id="PTHR42765:SF1">
    <property type="entry name" value="ISOLEUCINE--TRNA LIGASE, MITOCHONDRIAL"/>
    <property type="match status" value="1"/>
</dbReference>
<dbReference type="EMBL" id="AOIU01000018">
    <property type="protein sequence ID" value="ELZ26834.1"/>
    <property type="molecule type" value="Genomic_DNA"/>
</dbReference>
<sequence length="1109" mass="124305">MSTDDADGDGTNSDRERFGDVPDQYDPDAVEERVFDYWDAVDAYERTVEHRADGEDYFFVDGPPYTSGSAHMGTTWNKTLKDCYLRYLRMQGYDVTDRPGYDMHGLPIETRVEERLDFENKKDIEAFGEDAFIEECKAYADEQLEGLQSDFQSFGVWMDWDDPYKTVEPEYMEAAWWGFEQAHQRGLVEQGQRSISQCPRCETAIANNEVEYEDVEDPSVYVKFDLREADHGEASERASGDGGPASGGREGSLVIWTTTPWTIPANTFVAVDGEGEYVGVDAERDGETERLYVAKPKVESVLSTGRYDDYEVVEELTGEDLVGWSYEHPLREEVPEAPDSEGALEVYTGDYVDTEGDGTGLVHSAPGHGEEDFDRGTELGLDIFCPVGADGVYGESAGAYAGEFVKDADRAIIDDLDANGALLAEETTTHSYGHCWRCDTGIIQIVTDQWFITVTDIKEELLENIEDSEWHPQWARDNRFRDFVEDAPDWNVSRQRYWGIPIPIWIPEEWSGEMSDAVVVGDREELADRVDQAIDPDDVDLHKDTVDDLTITEDGVTYERVPDVFDVWLDSSVATWGTLNYPEDDSRFDELWPADLIMEAHDQTRGWFWSQLGMSTAATGEIPYKQVLMHGYANMPDGRGMSKSKGILVDPHEVIEEYGVDPMRLFLLSVTAQGEDMNFSWDETQEMQRRLNILWNVARFPLPYMRADDFDPDAVALADVEDDLELVDEWVLSRLQTVEAEMTDAMEDFENDRAVNALIDFVVEDVSRFYIQVVRERMWDEADSPSKRAAYATLYTVLEEVAALFAPFTPFVAEEVYGSLTGDAGHPTVHMCDWPEPEDRWRDVGLEGDIEVVRAVEEAGSNARQQAERKLRWPVKRVVVDVDDAGDEADATDVAGTVELRADILADRLNARGIEVVGPDGEWGELTYSAEADMSLLGPEFGDDAGRVMGALNDARVAEPTVEALESAVAAALDESVDLDEEMVEFVRHTPDGVAGAEFAALDSEGVVYVDTTLTEGIESEGYAREVVRRVQEMRKELDLDMEASIRLEYEVRDDRVADLVAEHADLIADEVRATEVGEVAGGHRKTWEVEGIEVEIAITPVAAAEASD</sequence>
<feature type="region of interest" description="Disordered" evidence="11">
    <location>
        <begin position="1"/>
        <end position="26"/>
    </location>
</feature>
<comment type="similarity">
    <text evidence="10">Belongs to the class-I aminoacyl-tRNA synthetase family. IleS type 2 subfamily.</text>
</comment>
<keyword evidence="15" id="KW-1185">Reference proteome</keyword>
<evidence type="ECO:0000259" key="12">
    <source>
        <dbReference type="Pfam" id="PF00133"/>
    </source>
</evidence>
<dbReference type="GO" id="GO:0008270">
    <property type="term" value="F:zinc ion binding"/>
    <property type="evidence" value="ECO:0007669"/>
    <property type="project" value="UniProtKB-UniRule"/>
</dbReference>
<dbReference type="SUPFAM" id="SSF52374">
    <property type="entry name" value="Nucleotidylyl transferase"/>
    <property type="match status" value="1"/>
</dbReference>
<comment type="cofactor">
    <cofactor evidence="10">
        <name>Zn(2+)</name>
        <dbReference type="ChEBI" id="CHEBI:29105"/>
    </cofactor>
</comment>
<dbReference type="STRING" id="797114.C475_07866"/>
<dbReference type="GO" id="GO:0005829">
    <property type="term" value="C:cytosol"/>
    <property type="evidence" value="ECO:0007669"/>
    <property type="project" value="TreeGrafter"/>
</dbReference>
<gene>
    <name evidence="10 14" type="primary">ileS</name>
    <name evidence="14" type="ORF">C475_07866</name>
</gene>
<dbReference type="OrthoDB" id="30823at2157"/>
<dbReference type="HAMAP" id="MF_02003">
    <property type="entry name" value="Ile_tRNA_synth_type2"/>
    <property type="match status" value="1"/>
</dbReference>
<keyword evidence="8 10" id="KW-0030">Aminoacyl-tRNA synthetase</keyword>
<name>M0CY64_9EURY</name>
<accession>M0CY64</accession>
<dbReference type="Gene3D" id="1.10.730.10">
    <property type="entry name" value="Isoleucyl-tRNA Synthetase, Domain 1"/>
    <property type="match status" value="1"/>
</dbReference>
<feature type="domain" description="Methionyl/Valyl/Leucyl/Isoleucyl-tRNA synthetase anticodon-binding" evidence="13">
    <location>
        <begin position="728"/>
        <end position="876"/>
    </location>
</feature>
<keyword evidence="2 10" id="KW-0436">Ligase</keyword>
<evidence type="ECO:0000256" key="7">
    <source>
        <dbReference type="ARBA" id="ARBA00022917"/>
    </source>
</evidence>
<evidence type="ECO:0000259" key="13">
    <source>
        <dbReference type="Pfam" id="PF08264"/>
    </source>
</evidence>
<dbReference type="InterPro" id="IPR009080">
    <property type="entry name" value="tRNAsynth_Ia_anticodon-bd"/>
</dbReference>
<dbReference type="Pfam" id="PF00133">
    <property type="entry name" value="tRNA-synt_1"/>
    <property type="match status" value="1"/>
</dbReference>
<keyword evidence="1 10" id="KW-0963">Cytoplasm</keyword>
<evidence type="ECO:0000313" key="15">
    <source>
        <dbReference type="Proteomes" id="UP000011626"/>
    </source>
</evidence>
<comment type="subunit">
    <text evidence="10">Monomer.</text>
</comment>
<keyword evidence="4 10" id="KW-0547">Nucleotide-binding</keyword>
<comment type="catalytic activity">
    <reaction evidence="9 10">
        <text>tRNA(Ile) + L-isoleucine + ATP = L-isoleucyl-tRNA(Ile) + AMP + diphosphate</text>
        <dbReference type="Rhea" id="RHEA:11060"/>
        <dbReference type="Rhea" id="RHEA-COMP:9666"/>
        <dbReference type="Rhea" id="RHEA-COMP:9695"/>
        <dbReference type="ChEBI" id="CHEBI:30616"/>
        <dbReference type="ChEBI" id="CHEBI:33019"/>
        <dbReference type="ChEBI" id="CHEBI:58045"/>
        <dbReference type="ChEBI" id="CHEBI:78442"/>
        <dbReference type="ChEBI" id="CHEBI:78528"/>
        <dbReference type="ChEBI" id="CHEBI:456215"/>
        <dbReference type="EC" id="6.1.1.5"/>
    </reaction>
</comment>
<comment type="subcellular location">
    <subcellularLocation>
        <location evidence="10">Cytoplasm</location>
    </subcellularLocation>
</comment>
<dbReference type="NCBIfam" id="TIGR00392">
    <property type="entry name" value="ileS"/>
    <property type="match status" value="1"/>
</dbReference>
<dbReference type="RefSeq" id="WP_006883249.1">
    <property type="nucleotide sequence ID" value="NZ_AOIU01000018.1"/>
</dbReference>
<dbReference type="PATRIC" id="fig|797114.5.peg.1603"/>
<dbReference type="PRINTS" id="PR00984">
    <property type="entry name" value="TRNASYNTHILE"/>
</dbReference>
<feature type="short sequence motif" description="'HIGH' region" evidence="10">
    <location>
        <begin position="64"/>
        <end position="74"/>
    </location>
</feature>
<dbReference type="SUPFAM" id="SSF47323">
    <property type="entry name" value="Anticodon-binding domain of a subclass of class I aminoacyl-tRNA synthetases"/>
    <property type="match status" value="2"/>
</dbReference>
<evidence type="ECO:0000256" key="3">
    <source>
        <dbReference type="ARBA" id="ARBA00022723"/>
    </source>
</evidence>
<keyword evidence="3 10" id="KW-0479">Metal-binding</keyword>
<comment type="function">
    <text evidence="10">Catalyzes the attachment of isoleucine to tRNA(Ile). As IleRS can inadvertently accommodate and process structurally similar amino acids such as valine, to avoid such errors it has two additional distinct tRNA(Ile)-dependent editing activities. One activity is designated as 'pretransfer' editing and involves the hydrolysis of activated Val-AMP. The other activity is designated 'posttransfer' editing and involves deacylation of mischarged Val-tRNA(Ile).</text>
</comment>
<evidence type="ECO:0000256" key="2">
    <source>
        <dbReference type="ARBA" id="ARBA00022598"/>
    </source>
</evidence>
<dbReference type="SUPFAM" id="SSF50677">
    <property type="entry name" value="ValRS/IleRS/LeuRS editing domain"/>
    <property type="match status" value="1"/>
</dbReference>
<evidence type="ECO:0000256" key="8">
    <source>
        <dbReference type="ARBA" id="ARBA00023146"/>
    </source>
</evidence>
<feature type="compositionally biased region" description="Gly residues" evidence="11">
    <location>
        <begin position="240"/>
        <end position="250"/>
    </location>
</feature>
<dbReference type="Proteomes" id="UP000011626">
    <property type="component" value="Unassembled WGS sequence"/>
</dbReference>
<evidence type="ECO:0000256" key="9">
    <source>
        <dbReference type="ARBA" id="ARBA00048359"/>
    </source>
</evidence>
<dbReference type="PANTHER" id="PTHR42765">
    <property type="entry name" value="SOLEUCYL-TRNA SYNTHETASE"/>
    <property type="match status" value="1"/>
</dbReference>
<dbReference type="Gene3D" id="3.90.740.10">
    <property type="entry name" value="Valyl/Leucyl/Isoleucyl-tRNA synthetase, editing domain"/>
    <property type="match status" value="1"/>
</dbReference>
<dbReference type="InterPro" id="IPR023586">
    <property type="entry name" value="Ile-tRNA-ligase_type2"/>
</dbReference>
<dbReference type="InterPro" id="IPR002300">
    <property type="entry name" value="aa-tRNA-synth_Ia"/>
</dbReference>
<keyword evidence="6 10" id="KW-0067">ATP-binding</keyword>
<dbReference type="InterPro" id="IPR050081">
    <property type="entry name" value="Ile-tRNA_ligase"/>
</dbReference>
<comment type="domain">
    <text evidence="10">IleRS has two distinct active sites: one for aminoacylation and one for editing. The misactivated valine is translocated from the active site to the editing site, which sterically excludes the correctly activated isoleucine. The single editing site contains two valyl binding pockets, one specific for each substrate (Val-AMP or Val-tRNA(Ile)).</text>
</comment>
<feature type="domain" description="Aminoacyl-tRNA synthetase class Ia" evidence="12">
    <location>
        <begin position="34"/>
        <end position="680"/>
    </location>
</feature>
<dbReference type="GO" id="GO:0006428">
    <property type="term" value="P:isoleucyl-tRNA aminoacylation"/>
    <property type="evidence" value="ECO:0007669"/>
    <property type="project" value="UniProtKB-UniRule"/>
</dbReference>
<dbReference type="InterPro" id="IPR009008">
    <property type="entry name" value="Val/Leu/Ile-tRNA-synth_edit"/>
</dbReference>
<feature type="region of interest" description="Disordered" evidence="11">
    <location>
        <begin position="231"/>
        <end position="250"/>
    </location>
</feature>
<feature type="binding site" evidence="10">
    <location>
        <position position="643"/>
    </location>
    <ligand>
        <name>ATP</name>
        <dbReference type="ChEBI" id="CHEBI:30616"/>
    </ligand>
</feature>
<dbReference type="CDD" id="cd07961">
    <property type="entry name" value="Anticodon_Ia_Ile_ABEc"/>
    <property type="match status" value="1"/>
</dbReference>
<keyword evidence="5 10" id="KW-0862">Zinc</keyword>
<dbReference type="EC" id="6.1.1.5" evidence="10"/>
<evidence type="ECO:0000313" key="14">
    <source>
        <dbReference type="EMBL" id="ELZ26834.1"/>
    </source>
</evidence>
<dbReference type="InterPro" id="IPR002301">
    <property type="entry name" value="Ile-tRNA-ligase"/>
</dbReference>